<proteinExistence type="predicted"/>
<evidence type="ECO:0000313" key="2">
    <source>
        <dbReference type="Proteomes" id="UP000789396"/>
    </source>
</evidence>
<name>A0A9N9P820_9GLOM</name>
<comment type="caution">
    <text evidence="1">The sequence shown here is derived from an EMBL/GenBank/DDBJ whole genome shotgun (WGS) entry which is preliminary data.</text>
</comment>
<dbReference type="AlphaFoldDB" id="A0A9N9P820"/>
<feature type="non-terminal residue" evidence="1">
    <location>
        <position position="51"/>
    </location>
</feature>
<accession>A0A9N9P820</accession>
<dbReference type="EMBL" id="CAJVPZ010088491">
    <property type="protein sequence ID" value="CAG8813444.1"/>
    <property type="molecule type" value="Genomic_DNA"/>
</dbReference>
<gene>
    <name evidence="1" type="ORF">RFULGI_LOCUS19004</name>
</gene>
<feature type="non-terminal residue" evidence="1">
    <location>
        <position position="1"/>
    </location>
</feature>
<dbReference type="Proteomes" id="UP000789396">
    <property type="component" value="Unassembled WGS sequence"/>
</dbReference>
<keyword evidence="2" id="KW-1185">Reference proteome</keyword>
<reference evidence="1" key="1">
    <citation type="submission" date="2021-06" db="EMBL/GenBank/DDBJ databases">
        <authorList>
            <person name="Kallberg Y."/>
            <person name="Tangrot J."/>
            <person name="Rosling A."/>
        </authorList>
    </citation>
    <scope>NUCLEOTIDE SEQUENCE</scope>
    <source>
        <strain evidence="1">IN212</strain>
    </source>
</reference>
<protein>
    <submittedName>
        <fullName evidence="1">8754_t:CDS:1</fullName>
    </submittedName>
</protein>
<organism evidence="1 2">
    <name type="scientific">Racocetra fulgida</name>
    <dbReference type="NCBI Taxonomy" id="60492"/>
    <lineage>
        <taxon>Eukaryota</taxon>
        <taxon>Fungi</taxon>
        <taxon>Fungi incertae sedis</taxon>
        <taxon>Mucoromycota</taxon>
        <taxon>Glomeromycotina</taxon>
        <taxon>Glomeromycetes</taxon>
        <taxon>Diversisporales</taxon>
        <taxon>Gigasporaceae</taxon>
        <taxon>Racocetra</taxon>
    </lineage>
</organism>
<evidence type="ECO:0000313" key="1">
    <source>
        <dbReference type="EMBL" id="CAG8813444.1"/>
    </source>
</evidence>
<sequence length="51" mass="6017">MFQNVDREAFKIRAIRARVGTCKNGYVQEWVRARVGTCKNGYVQEWVRARV</sequence>